<proteinExistence type="predicted"/>
<evidence type="ECO:0000313" key="3">
    <source>
        <dbReference type="Proteomes" id="UP000030764"/>
    </source>
</evidence>
<organism evidence="2 3">
    <name type="scientific">Trichuris suis</name>
    <name type="common">pig whipworm</name>
    <dbReference type="NCBI Taxonomy" id="68888"/>
    <lineage>
        <taxon>Eukaryota</taxon>
        <taxon>Metazoa</taxon>
        <taxon>Ecdysozoa</taxon>
        <taxon>Nematoda</taxon>
        <taxon>Enoplea</taxon>
        <taxon>Dorylaimia</taxon>
        <taxon>Trichinellida</taxon>
        <taxon>Trichuridae</taxon>
        <taxon>Trichuris</taxon>
    </lineage>
</organism>
<reference evidence="2 3" key="1">
    <citation type="journal article" date="2014" name="Nat. Genet.">
        <title>Genome and transcriptome of the porcine whipworm Trichuris suis.</title>
        <authorList>
            <person name="Jex A.R."/>
            <person name="Nejsum P."/>
            <person name="Schwarz E.M."/>
            <person name="Hu L."/>
            <person name="Young N.D."/>
            <person name="Hall R.S."/>
            <person name="Korhonen P.K."/>
            <person name="Liao S."/>
            <person name="Thamsborg S."/>
            <person name="Xia J."/>
            <person name="Xu P."/>
            <person name="Wang S."/>
            <person name="Scheerlinck J.P."/>
            <person name="Hofmann A."/>
            <person name="Sternberg P.W."/>
            <person name="Wang J."/>
            <person name="Gasser R.B."/>
        </authorList>
    </citation>
    <scope>NUCLEOTIDE SEQUENCE [LARGE SCALE GENOMIC DNA]</scope>
    <source>
        <strain evidence="2">DCEP-RM93M</strain>
    </source>
</reference>
<dbReference type="Proteomes" id="UP000030764">
    <property type="component" value="Unassembled WGS sequence"/>
</dbReference>
<name>A0A085LN12_9BILA</name>
<gene>
    <name evidence="2" type="ORF">M513_12774</name>
</gene>
<feature type="transmembrane region" description="Helical" evidence="1">
    <location>
        <begin position="54"/>
        <end position="73"/>
    </location>
</feature>
<evidence type="ECO:0000313" key="2">
    <source>
        <dbReference type="EMBL" id="KFD46358.1"/>
    </source>
</evidence>
<protein>
    <submittedName>
        <fullName evidence="2">Uncharacterized protein</fullName>
    </submittedName>
</protein>
<keyword evidence="1" id="KW-0472">Membrane</keyword>
<sequence length="302" mass="34895">MDEAIKASAIVEHASRCDGQLHPNVIANEPDFHLRKIKEALYIRHNIIIIEDRASVVTGVNFMMLLTAFFLLFRRSEVTIVTWQPSWWCLRNKLGSLLPWKDAWQLPQCQCSMVWYLSVFVGFLYTVVLSLWPSLITSASRNGVTQRDAGKKVFDVVADDQHVIFLHLNFSDLSDEFLRIEVKGLIILKTHLPIAFVALPTLEIIGLNGFPGLWILDSHFEPVSFPNNERIQERESAILVFFNGERNACWEEAVQMIEESFILTRLRNGKNVIDVTFEKHRDNRLISCGKRDLFQVLDEHFR</sequence>
<keyword evidence="3" id="KW-1185">Reference proteome</keyword>
<dbReference type="EMBL" id="KL363376">
    <property type="protein sequence ID" value="KFD46358.1"/>
    <property type="molecule type" value="Genomic_DNA"/>
</dbReference>
<feature type="transmembrane region" description="Helical" evidence="1">
    <location>
        <begin position="113"/>
        <end position="132"/>
    </location>
</feature>
<accession>A0A085LN12</accession>
<evidence type="ECO:0000256" key="1">
    <source>
        <dbReference type="SAM" id="Phobius"/>
    </source>
</evidence>
<dbReference type="AlphaFoldDB" id="A0A085LN12"/>
<keyword evidence="1" id="KW-1133">Transmembrane helix</keyword>
<keyword evidence="1" id="KW-0812">Transmembrane</keyword>